<dbReference type="PANTHER" id="PTHR47510">
    <property type="entry name" value="REVERSE TRANSCRIPTASE DOMAIN-CONTAINING PROTEIN"/>
    <property type="match status" value="1"/>
</dbReference>
<keyword evidence="4" id="KW-1185">Reference proteome</keyword>
<dbReference type="InterPro" id="IPR000477">
    <property type="entry name" value="RT_dom"/>
</dbReference>
<dbReference type="Proteomes" id="UP001148838">
    <property type="component" value="Unassembled WGS sequence"/>
</dbReference>
<organism evidence="3 4">
    <name type="scientific">Periplaneta americana</name>
    <name type="common">American cockroach</name>
    <name type="synonym">Blatta americana</name>
    <dbReference type="NCBI Taxonomy" id="6978"/>
    <lineage>
        <taxon>Eukaryota</taxon>
        <taxon>Metazoa</taxon>
        <taxon>Ecdysozoa</taxon>
        <taxon>Arthropoda</taxon>
        <taxon>Hexapoda</taxon>
        <taxon>Insecta</taxon>
        <taxon>Pterygota</taxon>
        <taxon>Neoptera</taxon>
        <taxon>Polyneoptera</taxon>
        <taxon>Dictyoptera</taxon>
        <taxon>Blattodea</taxon>
        <taxon>Blattoidea</taxon>
        <taxon>Blattidae</taxon>
        <taxon>Blattinae</taxon>
        <taxon>Periplaneta</taxon>
    </lineage>
</organism>
<feature type="region of interest" description="Disordered" evidence="1">
    <location>
        <begin position="124"/>
        <end position="152"/>
    </location>
</feature>
<protein>
    <recommendedName>
        <fullName evidence="2">Reverse transcriptase domain-containing protein</fullName>
    </recommendedName>
</protein>
<dbReference type="InterPro" id="IPR043502">
    <property type="entry name" value="DNA/RNA_pol_sf"/>
</dbReference>
<dbReference type="Pfam" id="PF00078">
    <property type="entry name" value="RVT_1"/>
    <property type="match status" value="1"/>
</dbReference>
<comment type="caution">
    <text evidence="3">The sequence shown here is derived from an EMBL/GenBank/DDBJ whole genome shotgun (WGS) entry which is preliminary data.</text>
</comment>
<reference evidence="3 4" key="1">
    <citation type="journal article" date="2022" name="Allergy">
        <title>Genome assembly and annotation of Periplaneta americana reveal a comprehensive cockroach allergen profile.</title>
        <authorList>
            <person name="Wang L."/>
            <person name="Xiong Q."/>
            <person name="Saelim N."/>
            <person name="Wang L."/>
            <person name="Nong W."/>
            <person name="Wan A.T."/>
            <person name="Shi M."/>
            <person name="Liu X."/>
            <person name="Cao Q."/>
            <person name="Hui J.H.L."/>
            <person name="Sookrung N."/>
            <person name="Leung T.F."/>
            <person name="Tungtrongchitr A."/>
            <person name="Tsui S.K.W."/>
        </authorList>
    </citation>
    <scope>NUCLEOTIDE SEQUENCE [LARGE SCALE GENOMIC DNA]</scope>
    <source>
        <tissue evidence="3">Whole body-01</tissue>
    </source>
</reference>
<sequence>MPVTRQVFKEDFYDKEQHCVLIKQIVIWVYDQERVSGGTSNAPSSSRQRGIELTHQQLLVHHSAVSYPRVIESSPSVLCADDRCSTASPLKMSTTAIDKTSRHNIASRQRPLSPIDAGRSFQQQSGTVRNHREHAQYRKSVPTQSEPVLNRKHCPKATPKCIQYRDLRHINNASLISDALLLPWRDVWTLCTVDEKVQAFNNLVITLYDKHAPIKTRRITRPPAPWMTTEIRSLMRDRDEAFRKFKRLKNDLNNYFTSTTIHAPDAATKQQTINELISTPAPARDKFFFSYITPSDVKSVLKRIKSKSQGVDNINIELLNKIMDIILPTLTHIFNASIMTSHYPDIWKKAIVRSLPKIKLPVTPKDYRPISILPVLSKALERIVHKQLTDYLNTHNILDPYQSGFRMGHSTLTALLKVTEDIREALDKGQITILTFKWAWNRLVFSNSNCSQPQHPRHPGQASTNHQNVFERDWDNFSAYASLFEHTYSPKGSSPQSNKAVFSSQTSLESIEMCGLDDYPAEIEEFQ</sequence>
<evidence type="ECO:0000313" key="3">
    <source>
        <dbReference type="EMBL" id="KAJ4430333.1"/>
    </source>
</evidence>
<accession>A0ABQ8S8F4</accession>
<evidence type="ECO:0000259" key="2">
    <source>
        <dbReference type="Pfam" id="PF00078"/>
    </source>
</evidence>
<evidence type="ECO:0000313" key="4">
    <source>
        <dbReference type="Proteomes" id="UP001148838"/>
    </source>
</evidence>
<gene>
    <name evidence="3" type="ORF">ANN_22549</name>
</gene>
<dbReference type="SUPFAM" id="SSF56672">
    <property type="entry name" value="DNA/RNA polymerases"/>
    <property type="match status" value="1"/>
</dbReference>
<dbReference type="PANTHER" id="PTHR47510:SF3">
    <property type="entry name" value="ENDO_EXONUCLEASE_PHOSPHATASE DOMAIN-CONTAINING PROTEIN"/>
    <property type="match status" value="1"/>
</dbReference>
<feature type="domain" description="Reverse transcriptase" evidence="2">
    <location>
        <begin position="364"/>
        <end position="422"/>
    </location>
</feature>
<proteinExistence type="predicted"/>
<evidence type="ECO:0000256" key="1">
    <source>
        <dbReference type="SAM" id="MobiDB-lite"/>
    </source>
</evidence>
<dbReference type="EMBL" id="JAJSOF020000033">
    <property type="protein sequence ID" value="KAJ4430333.1"/>
    <property type="molecule type" value="Genomic_DNA"/>
</dbReference>
<name>A0ABQ8S8F4_PERAM</name>